<reference evidence="2 3" key="1">
    <citation type="journal article" date="2018" name="Sci. Data">
        <title>The draft genome sequence of cork oak.</title>
        <authorList>
            <person name="Ramos A.M."/>
            <person name="Usie A."/>
            <person name="Barbosa P."/>
            <person name="Barros P.M."/>
            <person name="Capote T."/>
            <person name="Chaves I."/>
            <person name="Simoes F."/>
            <person name="Abreu I."/>
            <person name="Carrasquinho I."/>
            <person name="Faro C."/>
            <person name="Guimaraes J.B."/>
            <person name="Mendonca D."/>
            <person name="Nobrega F."/>
            <person name="Rodrigues L."/>
            <person name="Saibo N.J.M."/>
            <person name="Varela M.C."/>
            <person name="Egas C."/>
            <person name="Matos J."/>
            <person name="Miguel C.M."/>
            <person name="Oliveira M.M."/>
            <person name="Ricardo C.P."/>
            <person name="Goncalves S."/>
        </authorList>
    </citation>
    <scope>NUCLEOTIDE SEQUENCE [LARGE SCALE GENOMIC DNA]</scope>
    <source>
        <strain evidence="3">cv. HL8</strain>
    </source>
</reference>
<accession>A0AAW0ILP7</accession>
<dbReference type="EMBL" id="PKMF04001041">
    <property type="protein sequence ID" value="KAK7815056.1"/>
    <property type="molecule type" value="Genomic_DNA"/>
</dbReference>
<evidence type="ECO:0008006" key="4">
    <source>
        <dbReference type="Google" id="ProtNLM"/>
    </source>
</evidence>
<name>A0AAW0ILP7_QUESU</name>
<gene>
    <name evidence="2" type="ORF">CFP56_002335</name>
</gene>
<protein>
    <recommendedName>
        <fullName evidence="4">Secreted protein</fullName>
    </recommendedName>
</protein>
<comment type="caution">
    <text evidence="2">The sequence shown here is derived from an EMBL/GenBank/DDBJ whole genome shotgun (WGS) entry which is preliminary data.</text>
</comment>
<evidence type="ECO:0000313" key="2">
    <source>
        <dbReference type="EMBL" id="KAK7815056.1"/>
    </source>
</evidence>
<dbReference type="AlphaFoldDB" id="A0AAW0ILP7"/>
<evidence type="ECO:0000313" key="3">
    <source>
        <dbReference type="Proteomes" id="UP000237347"/>
    </source>
</evidence>
<keyword evidence="1" id="KW-0732">Signal</keyword>
<sequence>MACSFLPSLLVIATLIALGLPQSESLTLLMCYSLRSAMYVMEVRSAMYVMEVRNRKQRKRENRES</sequence>
<keyword evidence="3" id="KW-1185">Reference proteome</keyword>
<evidence type="ECO:0000256" key="1">
    <source>
        <dbReference type="SAM" id="SignalP"/>
    </source>
</evidence>
<feature type="chain" id="PRO_5043653982" description="Secreted protein" evidence="1">
    <location>
        <begin position="26"/>
        <end position="65"/>
    </location>
</feature>
<dbReference type="Proteomes" id="UP000237347">
    <property type="component" value="Unassembled WGS sequence"/>
</dbReference>
<proteinExistence type="predicted"/>
<feature type="signal peptide" evidence="1">
    <location>
        <begin position="1"/>
        <end position="25"/>
    </location>
</feature>
<organism evidence="2 3">
    <name type="scientific">Quercus suber</name>
    <name type="common">Cork oak</name>
    <dbReference type="NCBI Taxonomy" id="58331"/>
    <lineage>
        <taxon>Eukaryota</taxon>
        <taxon>Viridiplantae</taxon>
        <taxon>Streptophyta</taxon>
        <taxon>Embryophyta</taxon>
        <taxon>Tracheophyta</taxon>
        <taxon>Spermatophyta</taxon>
        <taxon>Magnoliopsida</taxon>
        <taxon>eudicotyledons</taxon>
        <taxon>Gunneridae</taxon>
        <taxon>Pentapetalae</taxon>
        <taxon>rosids</taxon>
        <taxon>fabids</taxon>
        <taxon>Fagales</taxon>
        <taxon>Fagaceae</taxon>
        <taxon>Quercus</taxon>
    </lineage>
</organism>